<accession>A0A820EU59</accession>
<name>A0A820EU59_9BILA</name>
<evidence type="ECO:0000313" key="1">
    <source>
        <dbReference type="EMBL" id="CAF4254136.1"/>
    </source>
</evidence>
<gene>
    <name evidence="1" type="ORF">JBS370_LOCUS38831</name>
</gene>
<feature type="non-terminal residue" evidence="1">
    <location>
        <position position="31"/>
    </location>
</feature>
<sequence length="31" mass="3779">MERILLCTNYPNLYELDLYNIEKETAVRIFT</sequence>
<comment type="caution">
    <text evidence="1">The sequence shown here is derived from an EMBL/GenBank/DDBJ whole genome shotgun (WGS) entry which is preliminary data.</text>
</comment>
<proteinExistence type="predicted"/>
<evidence type="ECO:0000313" key="2">
    <source>
        <dbReference type="Proteomes" id="UP000663836"/>
    </source>
</evidence>
<reference evidence="1" key="1">
    <citation type="submission" date="2021-02" db="EMBL/GenBank/DDBJ databases">
        <authorList>
            <person name="Nowell W R."/>
        </authorList>
    </citation>
    <scope>NUCLEOTIDE SEQUENCE</scope>
</reference>
<dbReference type="AlphaFoldDB" id="A0A820EU59"/>
<protein>
    <submittedName>
        <fullName evidence="1">Uncharacterized protein</fullName>
    </submittedName>
</protein>
<organism evidence="1 2">
    <name type="scientific">Rotaria sordida</name>
    <dbReference type="NCBI Taxonomy" id="392033"/>
    <lineage>
        <taxon>Eukaryota</taxon>
        <taxon>Metazoa</taxon>
        <taxon>Spiralia</taxon>
        <taxon>Gnathifera</taxon>
        <taxon>Rotifera</taxon>
        <taxon>Eurotatoria</taxon>
        <taxon>Bdelloidea</taxon>
        <taxon>Philodinida</taxon>
        <taxon>Philodinidae</taxon>
        <taxon>Rotaria</taxon>
    </lineage>
</organism>
<dbReference type="EMBL" id="CAJOBD010023097">
    <property type="protein sequence ID" value="CAF4254136.1"/>
    <property type="molecule type" value="Genomic_DNA"/>
</dbReference>
<dbReference type="Proteomes" id="UP000663836">
    <property type="component" value="Unassembled WGS sequence"/>
</dbReference>